<evidence type="ECO:0000313" key="3">
    <source>
        <dbReference type="EMBL" id="EKO33667.1"/>
    </source>
</evidence>
<keyword evidence="1" id="KW-0472">Membrane</keyword>
<dbReference type="Pfam" id="PF01476">
    <property type="entry name" value="LysM"/>
    <property type="match status" value="1"/>
</dbReference>
<dbReference type="SMART" id="SM00257">
    <property type="entry name" value="LysM"/>
    <property type="match status" value="1"/>
</dbReference>
<dbReference type="InterPro" id="IPR018392">
    <property type="entry name" value="LysM"/>
</dbReference>
<evidence type="ECO:0000259" key="2">
    <source>
        <dbReference type="PROSITE" id="PS51782"/>
    </source>
</evidence>
<dbReference type="PANTHER" id="PTHR21666">
    <property type="entry name" value="PEPTIDASE-RELATED"/>
    <property type="match status" value="1"/>
</dbReference>
<gene>
    <name evidence="3" type="ORF">LEP1GSC179_3213</name>
</gene>
<proteinExistence type="predicted"/>
<comment type="caution">
    <text evidence="3">The sequence shown here is derived from an EMBL/GenBank/DDBJ whole genome shotgun (WGS) entry which is preliminary data.</text>
</comment>
<name>A0A0E2BQH4_9LEPT</name>
<protein>
    <submittedName>
        <fullName evidence="3">Peptidase, M23 family</fullName>
    </submittedName>
</protein>
<dbReference type="CDD" id="cd12797">
    <property type="entry name" value="M23_peptidase"/>
    <property type="match status" value="1"/>
</dbReference>
<evidence type="ECO:0000256" key="1">
    <source>
        <dbReference type="SAM" id="Phobius"/>
    </source>
</evidence>
<feature type="domain" description="LysM" evidence="2">
    <location>
        <begin position="103"/>
        <end position="147"/>
    </location>
</feature>
<feature type="transmembrane region" description="Helical" evidence="1">
    <location>
        <begin position="35"/>
        <end position="51"/>
    </location>
</feature>
<evidence type="ECO:0000313" key="4">
    <source>
        <dbReference type="Proteomes" id="UP000006329"/>
    </source>
</evidence>
<accession>A0A0E2BQH4</accession>
<sequence length="336" mass="38960">MDRESWLQTFLFLFLRHCFFRIGRFYTYKTMKRPFLYPIGFVTVFLTVVFFKSPIDSRQKSELLKNLDYNNQSIKRLREDVKNNLKTSVSNLEKSELTSLEFYRYIVKKEDNFFKIMARTGMDIDTISSVNSLSSPYDIYPGMELLIPNMRGIYDLEEKENSSSVQKKLSKKYNLVQKFISFDENKGLWFIPGKGLPKEERSYFYGMAFYRPLGEAGIVSSRFGRRKDPFTRKETFHGGLDIAAEEGTPVYASADGEVYFSDKKGGYGNLIVLGHKLGYETLYGHLSSISVRPGEKVSKGQKIGEVGQTGRATGNHLHFEVRRFNQRQRPVFRDHV</sequence>
<dbReference type="Gene3D" id="2.70.70.10">
    <property type="entry name" value="Glucose Permease (Domain IIA)"/>
    <property type="match status" value="1"/>
</dbReference>
<organism evidence="3 4">
    <name type="scientific">Leptospira santarosai str. MOR084</name>
    <dbReference type="NCBI Taxonomy" id="1049984"/>
    <lineage>
        <taxon>Bacteria</taxon>
        <taxon>Pseudomonadati</taxon>
        <taxon>Spirochaetota</taxon>
        <taxon>Spirochaetia</taxon>
        <taxon>Leptospirales</taxon>
        <taxon>Leptospiraceae</taxon>
        <taxon>Leptospira</taxon>
    </lineage>
</organism>
<dbReference type="SUPFAM" id="SSF51261">
    <property type="entry name" value="Duplicated hybrid motif"/>
    <property type="match status" value="1"/>
</dbReference>
<keyword evidence="1" id="KW-1133">Transmembrane helix</keyword>
<reference evidence="3" key="1">
    <citation type="submission" date="2012-10" db="EMBL/GenBank/DDBJ databases">
        <authorList>
            <person name="Harkins D.M."/>
            <person name="Durkin A.S."/>
            <person name="Brinkac L.M."/>
            <person name="Haft D.H."/>
            <person name="Selengut J.D."/>
            <person name="Sanka R."/>
            <person name="DePew J."/>
            <person name="Purushe J."/>
            <person name="Matthias M.A."/>
            <person name="Vinetz J.M."/>
            <person name="Sutton G.G."/>
            <person name="Nierman W.C."/>
            <person name="Fouts D.E."/>
        </authorList>
    </citation>
    <scope>NUCLEOTIDE SEQUENCE [LARGE SCALE GENOMIC DNA]</scope>
    <source>
        <strain evidence="3">MOR084</strain>
    </source>
</reference>
<dbReference type="Gene3D" id="3.10.350.10">
    <property type="entry name" value="LysM domain"/>
    <property type="match status" value="1"/>
</dbReference>
<dbReference type="InterPro" id="IPR016047">
    <property type="entry name" value="M23ase_b-sheet_dom"/>
</dbReference>
<dbReference type="InterPro" id="IPR036779">
    <property type="entry name" value="LysM_dom_sf"/>
</dbReference>
<dbReference type="EMBL" id="AHON02000047">
    <property type="protein sequence ID" value="EKO33667.1"/>
    <property type="molecule type" value="Genomic_DNA"/>
</dbReference>
<keyword evidence="4" id="KW-1185">Reference proteome</keyword>
<dbReference type="GO" id="GO:0004222">
    <property type="term" value="F:metalloendopeptidase activity"/>
    <property type="evidence" value="ECO:0007669"/>
    <property type="project" value="TreeGrafter"/>
</dbReference>
<dbReference type="AlphaFoldDB" id="A0A0E2BQH4"/>
<dbReference type="FunFam" id="2.70.70.10:FF:000010">
    <property type="entry name" value="M23 family peptidase"/>
    <property type="match status" value="1"/>
</dbReference>
<dbReference type="InterPro" id="IPR050570">
    <property type="entry name" value="Cell_wall_metabolism_enzyme"/>
</dbReference>
<dbReference type="Pfam" id="PF01551">
    <property type="entry name" value="Peptidase_M23"/>
    <property type="match status" value="1"/>
</dbReference>
<dbReference type="CDD" id="cd00118">
    <property type="entry name" value="LysM"/>
    <property type="match status" value="1"/>
</dbReference>
<dbReference type="Proteomes" id="UP000006329">
    <property type="component" value="Unassembled WGS sequence"/>
</dbReference>
<dbReference type="PANTHER" id="PTHR21666:SF290">
    <property type="entry name" value="PEPTIDASE M23 DOMAIN PROTEIN"/>
    <property type="match status" value="1"/>
</dbReference>
<dbReference type="PROSITE" id="PS51782">
    <property type="entry name" value="LYSM"/>
    <property type="match status" value="1"/>
</dbReference>
<dbReference type="InterPro" id="IPR011055">
    <property type="entry name" value="Dup_hybrid_motif"/>
</dbReference>
<keyword evidence="1" id="KW-0812">Transmembrane</keyword>